<protein>
    <recommendedName>
        <fullName evidence="5">Tubulin delta chain</fullName>
    </recommendedName>
    <alternativeName>
        <fullName evidence="12">Delta-tubulin</fullName>
    </alternativeName>
</protein>
<keyword evidence="17" id="KW-1185">Reference proteome</keyword>
<evidence type="ECO:0000259" key="15">
    <source>
        <dbReference type="SMART" id="SM00864"/>
    </source>
</evidence>
<reference evidence="16" key="1">
    <citation type="submission" date="2022-11" db="EMBL/GenBank/DDBJ databases">
        <authorList>
            <person name="Morgan W.R."/>
            <person name="Tartar A."/>
        </authorList>
    </citation>
    <scope>NUCLEOTIDE SEQUENCE</scope>
    <source>
        <strain evidence="16">ARSEF 373</strain>
    </source>
</reference>
<dbReference type="SMART" id="SM00864">
    <property type="entry name" value="Tubulin"/>
    <property type="match status" value="1"/>
</dbReference>
<feature type="domain" description="Tubulin/FtsZ GTPase" evidence="15">
    <location>
        <begin position="42"/>
        <end position="241"/>
    </location>
</feature>
<keyword evidence="9 14" id="KW-0342">GTP-binding</keyword>
<reference evidence="16" key="2">
    <citation type="journal article" date="2023" name="Microbiol Resour">
        <title>Decontamination and Annotation of the Draft Genome Sequence of the Oomycete Lagenidium giganteum ARSEF 373.</title>
        <authorList>
            <person name="Morgan W.R."/>
            <person name="Tartar A."/>
        </authorList>
    </citation>
    <scope>NUCLEOTIDE SEQUENCE</scope>
    <source>
        <strain evidence="16">ARSEF 373</strain>
    </source>
</reference>
<evidence type="ECO:0000256" key="8">
    <source>
        <dbReference type="ARBA" id="ARBA00022794"/>
    </source>
</evidence>
<dbReference type="EMBL" id="DAKRPA010000109">
    <property type="protein sequence ID" value="DAZ98348.1"/>
    <property type="molecule type" value="Genomic_DNA"/>
</dbReference>
<dbReference type="GO" id="GO:0007017">
    <property type="term" value="P:microtubule-based process"/>
    <property type="evidence" value="ECO:0007669"/>
    <property type="project" value="InterPro"/>
</dbReference>
<dbReference type="Pfam" id="PF00091">
    <property type="entry name" value="Tubulin"/>
    <property type="match status" value="1"/>
</dbReference>
<keyword evidence="10" id="KW-0539">Nucleus</keyword>
<keyword evidence="11" id="KW-0966">Cell projection</keyword>
<dbReference type="GO" id="GO:0005874">
    <property type="term" value="C:microtubule"/>
    <property type="evidence" value="ECO:0007669"/>
    <property type="project" value="UniProtKB-KW"/>
</dbReference>
<dbReference type="InterPro" id="IPR003008">
    <property type="entry name" value="Tubulin_FtsZ_GTPase"/>
</dbReference>
<dbReference type="GO" id="GO:0005814">
    <property type="term" value="C:centriole"/>
    <property type="evidence" value="ECO:0007669"/>
    <property type="project" value="UniProtKB-SubCell"/>
</dbReference>
<evidence type="ECO:0000256" key="5">
    <source>
        <dbReference type="ARBA" id="ARBA00014184"/>
    </source>
</evidence>
<dbReference type="PROSITE" id="PS00227">
    <property type="entry name" value="TUBULIN"/>
    <property type="match status" value="1"/>
</dbReference>
<dbReference type="AlphaFoldDB" id="A0AAV2YYU1"/>
<evidence type="ECO:0000313" key="17">
    <source>
        <dbReference type="Proteomes" id="UP001146120"/>
    </source>
</evidence>
<dbReference type="SUPFAM" id="SSF52490">
    <property type="entry name" value="Tubulin nucleotide-binding domain-like"/>
    <property type="match status" value="1"/>
</dbReference>
<dbReference type="PANTHER" id="PTHR11588">
    <property type="entry name" value="TUBULIN"/>
    <property type="match status" value="1"/>
</dbReference>
<evidence type="ECO:0000256" key="2">
    <source>
        <dbReference type="ARBA" id="ARBA00004123"/>
    </source>
</evidence>
<comment type="similarity">
    <text evidence="4 14">Belongs to the tubulin family.</text>
</comment>
<keyword evidence="6 14" id="KW-0493">Microtubule</keyword>
<dbReference type="InterPro" id="IPR000217">
    <property type="entry name" value="Tubulin"/>
</dbReference>
<evidence type="ECO:0000256" key="7">
    <source>
        <dbReference type="ARBA" id="ARBA00022741"/>
    </source>
</evidence>
<accession>A0AAV2YYU1</accession>
<dbReference type="Gene3D" id="3.40.50.1440">
    <property type="entry name" value="Tubulin/FtsZ, GTPase domain"/>
    <property type="match status" value="1"/>
</dbReference>
<dbReference type="InterPro" id="IPR002967">
    <property type="entry name" value="Delta_tubulin"/>
</dbReference>
<name>A0AAV2YYU1_9STRA</name>
<dbReference type="Proteomes" id="UP001146120">
    <property type="component" value="Unassembled WGS sequence"/>
</dbReference>
<dbReference type="SUPFAM" id="SSF55307">
    <property type="entry name" value="Tubulin C-terminal domain-like"/>
    <property type="match status" value="1"/>
</dbReference>
<evidence type="ECO:0000256" key="3">
    <source>
        <dbReference type="ARBA" id="ARBA00004138"/>
    </source>
</evidence>
<comment type="caution">
    <text evidence="16">The sequence shown here is derived from an EMBL/GenBank/DDBJ whole genome shotgun (WGS) entry which is preliminary data.</text>
</comment>
<dbReference type="FunFam" id="3.40.50.1440:FF:000021">
    <property type="entry name" value="Tubulin delta chain"/>
    <property type="match status" value="1"/>
</dbReference>
<dbReference type="GO" id="GO:0030030">
    <property type="term" value="P:cell projection organization"/>
    <property type="evidence" value="ECO:0007669"/>
    <property type="project" value="UniProtKB-KW"/>
</dbReference>
<evidence type="ECO:0000256" key="11">
    <source>
        <dbReference type="ARBA" id="ARBA00023273"/>
    </source>
</evidence>
<dbReference type="GO" id="GO:0005200">
    <property type="term" value="F:structural constituent of cytoskeleton"/>
    <property type="evidence" value="ECO:0007669"/>
    <property type="project" value="InterPro"/>
</dbReference>
<sequence length="434" mass="47884">MLTVQIGQCGNQLGHALFDKLAVEDPSLCSNISNNNNTYASESAFFRCSARKARPVARAVLLDMEPKVIQRCQDATSATTTRPWTYARENAFTRQSGSGNNWAFGYNVHGAQTSEDVAELIQREAEHADFVRGVLTLQSAAGGTGAGLGSLVTEQIADLLPACSLVNAVVWPYASGEVIVQNYNAMLTMASLTSVADGVLVLQNDVASEICKKLLRMARPSFEHMNDVLATQLAAALLPCGQHEERRLTAHDPVGALTRHLCHHPGFKLLDLKIVPQMPQRSKQFSTHTWAGIIKHLRQMQIANSPLEEGINWNITPATSPSKTIASVLLLRGKHASQSDLSCLNQPAIYAPWNPQPFVCWTSDRVFNQYDKTAALISNSNAIVPVLRPTLEKAHQMFVHGAYLHLYRRYGVEDSFFQSSFLRIDQIIRNYESV</sequence>
<gene>
    <name evidence="16" type="ORF">N0F65_007155</name>
</gene>
<comment type="subcellular location">
    <subcellularLocation>
        <location evidence="3">Cell projection</location>
        <location evidence="3">Cilium</location>
    </subcellularLocation>
    <subcellularLocation>
        <location evidence="1">Cytoplasm</location>
        <location evidence="1">Cytoskeleton</location>
        <location evidence="1">Microtubule organizing center</location>
        <location evidence="1">Centrosome</location>
        <location evidence="1">Centriole</location>
    </subcellularLocation>
    <subcellularLocation>
        <location evidence="2">Nucleus</location>
    </subcellularLocation>
</comment>
<evidence type="ECO:0000256" key="13">
    <source>
        <dbReference type="ARBA" id="ARBA00046149"/>
    </source>
</evidence>
<dbReference type="PRINTS" id="PR01224">
    <property type="entry name" value="DELTATUBULIN"/>
</dbReference>
<evidence type="ECO:0000256" key="14">
    <source>
        <dbReference type="RuleBase" id="RU000352"/>
    </source>
</evidence>
<dbReference type="GO" id="GO:0005525">
    <property type="term" value="F:GTP binding"/>
    <property type="evidence" value="ECO:0007669"/>
    <property type="project" value="UniProtKB-UniRule"/>
</dbReference>
<dbReference type="CDD" id="cd02189">
    <property type="entry name" value="delta_zeta_tubulin-like"/>
    <property type="match status" value="1"/>
</dbReference>
<evidence type="ECO:0000256" key="12">
    <source>
        <dbReference type="ARBA" id="ARBA00030594"/>
    </source>
</evidence>
<dbReference type="InterPro" id="IPR008280">
    <property type="entry name" value="Tub_FtsZ_C"/>
</dbReference>
<dbReference type="InterPro" id="IPR017975">
    <property type="entry name" value="Tubulin_CS"/>
</dbReference>
<evidence type="ECO:0000256" key="4">
    <source>
        <dbReference type="ARBA" id="ARBA00009636"/>
    </source>
</evidence>
<evidence type="ECO:0000256" key="10">
    <source>
        <dbReference type="ARBA" id="ARBA00023242"/>
    </source>
</evidence>
<dbReference type="GO" id="GO:0005929">
    <property type="term" value="C:cilium"/>
    <property type="evidence" value="ECO:0007669"/>
    <property type="project" value="UniProtKB-SubCell"/>
</dbReference>
<evidence type="ECO:0000313" key="16">
    <source>
        <dbReference type="EMBL" id="DAZ98348.1"/>
    </source>
</evidence>
<proteinExistence type="inferred from homology"/>
<dbReference type="GO" id="GO:0005634">
    <property type="term" value="C:nucleus"/>
    <property type="evidence" value="ECO:0007669"/>
    <property type="project" value="UniProtKB-SubCell"/>
</dbReference>
<dbReference type="PRINTS" id="PR01161">
    <property type="entry name" value="TUBULIN"/>
</dbReference>
<keyword evidence="7 14" id="KW-0547">Nucleotide-binding</keyword>
<organism evidence="16 17">
    <name type="scientific">Lagenidium giganteum</name>
    <dbReference type="NCBI Taxonomy" id="4803"/>
    <lineage>
        <taxon>Eukaryota</taxon>
        <taxon>Sar</taxon>
        <taxon>Stramenopiles</taxon>
        <taxon>Oomycota</taxon>
        <taxon>Peronosporomycetes</taxon>
        <taxon>Pythiales</taxon>
        <taxon>Pythiaceae</taxon>
    </lineage>
</organism>
<evidence type="ECO:0000256" key="6">
    <source>
        <dbReference type="ARBA" id="ARBA00022701"/>
    </source>
</evidence>
<dbReference type="InterPro" id="IPR036525">
    <property type="entry name" value="Tubulin/FtsZ_GTPase_sf"/>
</dbReference>
<evidence type="ECO:0000256" key="1">
    <source>
        <dbReference type="ARBA" id="ARBA00004114"/>
    </source>
</evidence>
<comment type="function">
    <text evidence="13">Acts as a positive regulator of hedgehog signaling and regulates ciliary function.</text>
</comment>
<evidence type="ECO:0000256" key="9">
    <source>
        <dbReference type="ARBA" id="ARBA00023134"/>
    </source>
</evidence>
<keyword evidence="8" id="KW-0970">Cilium biogenesis/degradation</keyword>